<sequence length="485" mass="54312" precursor="true">MTNILMQRLICLACAISMPVYAEDFAYHYRPESLDVPNVGGMSVGIIDQQNEKILGEKVYREIHSHLDVIQNPWLEDQLDAIFRNIVSQTNLGAPIGLLIIKDKQVNAFAVPGGVFAINTGLLALAKNRDEVASVMGHEVAHVTQRHYSRSQEAFKGQGLLALAGILVGAAIATQSNSGAGSAVMLGTQAALVSQQLSYSRDQEREADRIGMQYMVAAGYNPNAMADFFERMQRSSVQLSFMPEFWMTHPLTTARMSEARLRAKQFPNVKPNISDPDYELIKWYAAVLSNDVTELQLKTLQAQYNQAAILALTAFYLQQGDADQAQATLNTAQMQIRKNILAVLLQTDIFLAQHQFDRAYQTVVSQQKIMPENRALTYKLAEVLNRKKQPAAVFNLVNKILQDNPHDVQGWDLMQRAAVIDQASPVQAIQVLRYRAEVEFWSGREEEGIKSLLHAQRLAKDNLSLSATIEHRLKQMQAERLFTLE</sequence>
<dbReference type="InterPro" id="IPR001915">
    <property type="entry name" value="Peptidase_M48"/>
</dbReference>
<feature type="binding site" evidence="8">
    <location>
        <position position="138"/>
    </location>
    <ligand>
        <name>Zn(2+)</name>
        <dbReference type="ChEBI" id="CHEBI:29105"/>
        <note>catalytic</note>
    </ligand>
</feature>
<dbReference type="SUPFAM" id="SSF48452">
    <property type="entry name" value="TPR-like"/>
    <property type="match status" value="1"/>
</dbReference>
<name>V2UR26_9GAMM</name>
<dbReference type="Pfam" id="PF01435">
    <property type="entry name" value="Peptidase_M48"/>
    <property type="match status" value="1"/>
</dbReference>
<reference evidence="10 11" key="1">
    <citation type="submission" date="2013-10" db="EMBL/GenBank/DDBJ databases">
        <title>The Genome Sequence of Acinetobacter brisouii CIP 110357.</title>
        <authorList>
            <consortium name="The Broad Institute Genomics Platform"/>
            <consortium name="The Broad Institute Genome Sequencing Center for Infectious Disease"/>
            <person name="Cerqueira G."/>
            <person name="Feldgarden M."/>
            <person name="Courvalin P."/>
            <person name="Grillot-Courvalin C."/>
            <person name="Clermont D."/>
            <person name="Rocha E."/>
            <person name="Yoon E.-J."/>
            <person name="Nemec A."/>
            <person name="Young S.K."/>
            <person name="Zeng Q."/>
            <person name="Gargeya S."/>
            <person name="Fitzgerald M."/>
            <person name="Abouelleil A."/>
            <person name="Alvarado L."/>
            <person name="Berlin A.M."/>
            <person name="Chapman S.B."/>
            <person name="Gainer-Dewar J."/>
            <person name="Goldberg J."/>
            <person name="Gnerre S."/>
            <person name="Griggs A."/>
            <person name="Gujja S."/>
            <person name="Hansen M."/>
            <person name="Howarth C."/>
            <person name="Imamovic A."/>
            <person name="Ireland A."/>
            <person name="Larimer J."/>
            <person name="McCowan C."/>
            <person name="Murphy C."/>
            <person name="Pearson M."/>
            <person name="Poon T.W."/>
            <person name="Priest M."/>
            <person name="Roberts A."/>
            <person name="Saif S."/>
            <person name="Shea T."/>
            <person name="Sykes S."/>
            <person name="Wortman J."/>
            <person name="Nusbaum C."/>
            <person name="Birren B."/>
        </authorList>
    </citation>
    <scope>NUCLEOTIDE SEQUENCE [LARGE SCALE GENOMIC DNA]</scope>
    <source>
        <strain evidence="10 11">CIP 110357</strain>
    </source>
</reference>
<evidence type="ECO:0000256" key="1">
    <source>
        <dbReference type="ARBA" id="ARBA00022670"/>
    </source>
</evidence>
<evidence type="ECO:0000256" key="8">
    <source>
        <dbReference type="HAMAP-Rule" id="MF_00997"/>
    </source>
</evidence>
<keyword evidence="2 8" id="KW-0479">Metal-binding</keyword>
<keyword evidence="4 8" id="KW-0574">Periplasm</keyword>
<keyword evidence="5 8" id="KW-0378">Hydrolase</keyword>
<dbReference type="CDD" id="cd07332">
    <property type="entry name" value="M48C_Oma1_like"/>
    <property type="match status" value="1"/>
</dbReference>
<feature type="active site" description="Proton donor" evidence="8">
    <location>
        <position position="208"/>
    </location>
</feature>
<evidence type="ECO:0000259" key="9">
    <source>
        <dbReference type="Pfam" id="PF01435"/>
    </source>
</evidence>
<proteinExistence type="inferred from homology"/>
<evidence type="ECO:0000256" key="4">
    <source>
        <dbReference type="ARBA" id="ARBA00022764"/>
    </source>
</evidence>
<dbReference type="AlphaFoldDB" id="V2UR26"/>
<feature type="domain" description="Peptidase M48" evidence="9">
    <location>
        <begin position="75"/>
        <end position="260"/>
    </location>
</feature>
<dbReference type="STRING" id="396323.VH98_02825"/>
<evidence type="ECO:0000313" key="10">
    <source>
        <dbReference type="EMBL" id="ESK51120.1"/>
    </source>
</evidence>
<gene>
    <name evidence="10" type="ORF">P255_01626</name>
</gene>
<dbReference type="PANTHER" id="PTHR22726">
    <property type="entry name" value="METALLOENDOPEPTIDASE OMA1"/>
    <property type="match status" value="1"/>
</dbReference>
<dbReference type="PATRIC" id="fig|1341683.3.peg.1611"/>
<accession>V2UR26</accession>
<dbReference type="EC" id="3.4.-.-" evidence="8"/>
<dbReference type="Gene3D" id="1.25.40.10">
    <property type="entry name" value="Tetratricopeptide repeat domain"/>
    <property type="match status" value="1"/>
</dbReference>
<keyword evidence="7 8" id="KW-0482">Metalloprotease</keyword>
<keyword evidence="11" id="KW-1185">Reference proteome</keyword>
<feature type="chain" id="PRO_5009022794" description="Putative beta-barrel assembly-enhancing protease" evidence="8">
    <location>
        <begin position="23"/>
        <end position="485"/>
    </location>
</feature>
<dbReference type="EMBL" id="AYEU01000006">
    <property type="protein sequence ID" value="ESK51120.1"/>
    <property type="molecule type" value="Genomic_DNA"/>
</dbReference>
<comment type="similarity">
    <text evidence="8">Belongs to the peptidase M48 family. BepA subfamily.</text>
</comment>
<evidence type="ECO:0000256" key="3">
    <source>
        <dbReference type="ARBA" id="ARBA00022729"/>
    </source>
</evidence>
<feature type="binding site" evidence="8">
    <location>
        <position position="142"/>
    </location>
    <ligand>
        <name>Zn(2+)</name>
        <dbReference type="ChEBI" id="CHEBI:29105"/>
        <note>catalytic</note>
    </ligand>
</feature>
<comment type="cofactor">
    <cofactor evidence="8">
        <name>Zn(2+)</name>
        <dbReference type="ChEBI" id="CHEBI:29105"/>
    </cofactor>
    <text evidence="8">Binds 1 zinc ion per subunit.</text>
</comment>
<dbReference type="GO" id="GO:0042597">
    <property type="term" value="C:periplasmic space"/>
    <property type="evidence" value="ECO:0007669"/>
    <property type="project" value="UniProtKB-SubCell"/>
</dbReference>
<dbReference type="HOGENOM" id="CLU_030556_1_1_6"/>
<feature type="signal peptide" evidence="8">
    <location>
        <begin position="1"/>
        <end position="22"/>
    </location>
</feature>
<comment type="caution">
    <text evidence="10">The sequence shown here is derived from an EMBL/GenBank/DDBJ whole genome shotgun (WGS) entry which is preliminary data.</text>
</comment>
<evidence type="ECO:0000256" key="5">
    <source>
        <dbReference type="ARBA" id="ARBA00022801"/>
    </source>
</evidence>
<feature type="binding site" evidence="8">
    <location>
        <position position="204"/>
    </location>
    <ligand>
        <name>Zn(2+)</name>
        <dbReference type="ChEBI" id="CHEBI:29105"/>
        <note>catalytic</note>
    </ligand>
</feature>
<keyword evidence="1 8" id="KW-0645">Protease</keyword>
<dbReference type="GO" id="GO:0016020">
    <property type="term" value="C:membrane"/>
    <property type="evidence" value="ECO:0007669"/>
    <property type="project" value="InterPro"/>
</dbReference>
<dbReference type="Proteomes" id="UP000018418">
    <property type="component" value="Unassembled WGS sequence"/>
</dbReference>
<evidence type="ECO:0000256" key="6">
    <source>
        <dbReference type="ARBA" id="ARBA00022833"/>
    </source>
</evidence>
<dbReference type="InterPro" id="IPR011990">
    <property type="entry name" value="TPR-like_helical_dom_sf"/>
</dbReference>
<dbReference type="OrthoDB" id="9810445at2"/>
<protein>
    <recommendedName>
        <fullName evidence="8">Putative beta-barrel assembly-enhancing protease</fullName>
        <ecNumber evidence="8">3.4.-.-</ecNumber>
    </recommendedName>
</protein>
<dbReference type="GO" id="GO:0004222">
    <property type="term" value="F:metalloendopeptidase activity"/>
    <property type="evidence" value="ECO:0007669"/>
    <property type="project" value="InterPro"/>
</dbReference>
<dbReference type="GO" id="GO:0008270">
    <property type="term" value="F:zinc ion binding"/>
    <property type="evidence" value="ECO:0007669"/>
    <property type="project" value="UniProtKB-UniRule"/>
</dbReference>
<evidence type="ECO:0000256" key="2">
    <source>
        <dbReference type="ARBA" id="ARBA00022723"/>
    </source>
</evidence>
<comment type="function">
    <text evidence="8">Functions as both a chaperone and a metalloprotease. Maintains the integrity of the outer membrane by promoting either the assembly or the elimination of outer membrane proteins, depending on their folding state.</text>
</comment>
<keyword evidence="6 8" id="KW-0862">Zinc</keyword>
<dbReference type="HAMAP" id="MF_00997">
    <property type="entry name" value="Protease_BepA"/>
    <property type="match status" value="1"/>
</dbReference>
<feature type="active site" evidence="8">
    <location>
        <position position="139"/>
    </location>
</feature>
<dbReference type="RefSeq" id="WP_004900565.1">
    <property type="nucleotide sequence ID" value="NZ_BBTI01000002.1"/>
</dbReference>
<comment type="subcellular location">
    <subcellularLocation>
        <location evidence="8">Periplasm</location>
    </subcellularLocation>
</comment>
<organism evidence="10 11">
    <name type="scientific">Acinetobacter brisouii CIP 110357</name>
    <dbReference type="NCBI Taxonomy" id="1341683"/>
    <lineage>
        <taxon>Bacteria</taxon>
        <taxon>Pseudomonadati</taxon>
        <taxon>Pseudomonadota</taxon>
        <taxon>Gammaproteobacteria</taxon>
        <taxon>Moraxellales</taxon>
        <taxon>Moraxellaceae</taxon>
        <taxon>Acinetobacter</taxon>
    </lineage>
</organism>
<dbReference type="Gene3D" id="3.30.2010.10">
    <property type="entry name" value="Metalloproteases ('zincins'), catalytic domain"/>
    <property type="match status" value="1"/>
</dbReference>
<keyword evidence="3 8" id="KW-0732">Signal</keyword>
<dbReference type="InterPro" id="IPR030873">
    <property type="entry name" value="Protease_BepA"/>
</dbReference>
<dbReference type="GO" id="GO:0051603">
    <property type="term" value="P:proteolysis involved in protein catabolic process"/>
    <property type="evidence" value="ECO:0007669"/>
    <property type="project" value="TreeGrafter"/>
</dbReference>
<dbReference type="InterPro" id="IPR051156">
    <property type="entry name" value="Mito/Outer_Membr_Metalloprot"/>
</dbReference>
<evidence type="ECO:0000256" key="7">
    <source>
        <dbReference type="ARBA" id="ARBA00023049"/>
    </source>
</evidence>
<evidence type="ECO:0000313" key="11">
    <source>
        <dbReference type="Proteomes" id="UP000018418"/>
    </source>
</evidence>
<dbReference type="PANTHER" id="PTHR22726:SF1">
    <property type="entry name" value="METALLOENDOPEPTIDASE OMA1, MITOCHONDRIAL"/>
    <property type="match status" value="1"/>
</dbReference>